<dbReference type="SUPFAM" id="SSF49899">
    <property type="entry name" value="Concanavalin A-like lectins/glucanases"/>
    <property type="match status" value="1"/>
</dbReference>
<evidence type="ECO:0000313" key="3">
    <source>
        <dbReference type="Proteomes" id="UP000567885"/>
    </source>
</evidence>
<evidence type="ECO:0000256" key="1">
    <source>
        <dbReference type="SAM" id="SignalP"/>
    </source>
</evidence>
<proteinExistence type="predicted"/>
<dbReference type="PANTHER" id="PTHR33681">
    <property type="entry name" value="BINDING PROTEIN, PUTATIVE, EXPRESSED-RELATED"/>
    <property type="match status" value="1"/>
</dbReference>
<protein>
    <submittedName>
        <fullName evidence="2">Uncharacterized protein</fullName>
    </submittedName>
</protein>
<sequence>MLLKTLLLAITATPVFATNPIGGGRWKKVDPVSNPQQCAGASIRGDYYILPNRPNGSTEGSGCKNGHLRAEQSVKNHYTNGVHQFTGKFKIHSFGGDGISLKQTFHGDQGAWHMIAVKKDGMLYSVGGGAKGVIANGVAKVGSTVTINTIHDLEARTFKVYVNGQQKYASSSPGGTFGDKYGAYATVTGTGPINVEWTDVEYYTR</sequence>
<comment type="caution">
    <text evidence="2">The sequence shown here is derived from an EMBL/GenBank/DDBJ whole genome shotgun (WGS) entry which is preliminary data.</text>
</comment>
<accession>A0A8H5TD60</accession>
<reference evidence="2 3" key="1">
    <citation type="submission" date="2020-05" db="EMBL/GenBank/DDBJ databases">
        <title>Identification and distribution of gene clusters putatively required for synthesis of sphingolipid metabolism inhibitors in phylogenetically diverse species of the filamentous fungus Fusarium.</title>
        <authorList>
            <person name="Kim H.-S."/>
            <person name="Busman M."/>
            <person name="Brown D.W."/>
            <person name="Divon H."/>
            <person name="Uhlig S."/>
            <person name="Proctor R.H."/>
        </authorList>
    </citation>
    <scope>NUCLEOTIDE SEQUENCE [LARGE SCALE GENOMIC DNA]</scope>
    <source>
        <strain evidence="2 3">NRRL 20693</strain>
    </source>
</reference>
<feature type="signal peptide" evidence="1">
    <location>
        <begin position="1"/>
        <end position="17"/>
    </location>
</feature>
<organism evidence="2 3">
    <name type="scientific">Fusarium heterosporum</name>
    <dbReference type="NCBI Taxonomy" id="42747"/>
    <lineage>
        <taxon>Eukaryota</taxon>
        <taxon>Fungi</taxon>
        <taxon>Dikarya</taxon>
        <taxon>Ascomycota</taxon>
        <taxon>Pezizomycotina</taxon>
        <taxon>Sordariomycetes</taxon>
        <taxon>Hypocreomycetidae</taxon>
        <taxon>Hypocreales</taxon>
        <taxon>Nectriaceae</taxon>
        <taxon>Fusarium</taxon>
        <taxon>Fusarium heterosporum species complex</taxon>
    </lineage>
</organism>
<evidence type="ECO:0000313" key="2">
    <source>
        <dbReference type="EMBL" id="KAF5667065.1"/>
    </source>
</evidence>
<dbReference type="AlphaFoldDB" id="A0A8H5TD60"/>
<gene>
    <name evidence="2" type="ORF">FHETE_5768</name>
</gene>
<dbReference type="InterPro" id="IPR013320">
    <property type="entry name" value="ConA-like_dom_sf"/>
</dbReference>
<dbReference type="PANTHER" id="PTHR33681:SF4">
    <property type="entry name" value="OS12G0171100 PROTEIN"/>
    <property type="match status" value="1"/>
</dbReference>
<dbReference type="EMBL" id="JAAGWQ010000103">
    <property type="protein sequence ID" value="KAF5667065.1"/>
    <property type="molecule type" value="Genomic_DNA"/>
</dbReference>
<dbReference type="OrthoDB" id="4221926at2759"/>
<dbReference type="Proteomes" id="UP000567885">
    <property type="component" value="Unassembled WGS sequence"/>
</dbReference>
<keyword evidence="1" id="KW-0732">Signal</keyword>
<name>A0A8H5TD60_FUSHE</name>
<feature type="chain" id="PRO_5034431456" evidence="1">
    <location>
        <begin position="18"/>
        <end position="205"/>
    </location>
</feature>
<keyword evidence="3" id="KW-1185">Reference proteome</keyword>